<name>A0A8S1HMT4_9PELO</name>
<organism evidence="2 3">
    <name type="scientific">Caenorhabditis auriculariae</name>
    <dbReference type="NCBI Taxonomy" id="2777116"/>
    <lineage>
        <taxon>Eukaryota</taxon>
        <taxon>Metazoa</taxon>
        <taxon>Ecdysozoa</taxon>
        <taxon>Nematoda</taxon>
        <taxon>Chromadorea</taxon>
        <taxon>Rhabditida</taxon>
        <taxon>Rhabditina</taxon>
        <taxon>Rhabditomorpha</taxon>
        <taxon>Rhabditoidea</taxon>
        <taxon>Rhabditidae</taxon>
        <taxon>Peloderinae</taxon>
        <taxon>Caenorhabditis</taxon>
    </lineage>
</organism>
<dbReference type="Proteomes" id="UP000835052">
    <property type="component" value="Unassembled WGS sequence"/>
</dbReference>
<evidence type="ECO:0000313" key="2">
    <source>
        <dbReference type="EMBL" id="CAD6195601.1"/>
    </source>
</evidence>
<dbReference type="AlphaFoldDB" id="A0A8S1HMT4"/>
<gene>
    <name evidence="2" type="ORF">CAUJ_LOCUS11520</name>
</gene>
<comment type="caution">
    <text evidence="2">The sequence shown here is derived from an EMBL/GenBank/DDBJ whole genome shotgun (WGS) entry which is preliminary data.</text>
</comment>
<keyword evidence="3" id="KW-1185">Reference proteome</keyword>
<evidence type="ECO:0000256" key="1">
    <source>
        <dbReference type="SAM" id="MobiDB-lite"/>
    </source>
</evidence>
<feature type="compositionally biased region" description="Basic and acidic residues" evidence="1">
    <location>
        <begin position="10"/>
        <end position="22"/>
    </location>
</feature>
<protein>
    <submittedName>
        <fullName evidence="2">Uncharacterized protein</fullName>
    </submittedName>
</protein>
<dbReference type="EMBL" id="CAJGYM010000057">
    <property type="protein sequence ID" value="CAD6195601.1"/>
    <property type="molecule type" value="Genomic_DNA"/>
</dbReference>
<feature type="region of interest" description="Disordered" evidence="1">
    <location>
        <begin position="1"/>
        <end position="22"/>
    </location>
</feature>
<proteinExistence type="predicted"/>
<evidence type="ECO:0000313" key="3">
    <source>
        <dbReference type="Proteomes" id="UP000835052"/>
    </source>
</evidence>
<reference evidence="2" key="1">
    <citation type="submission" date="2020-10" db="EMBL/GenBank/DDBJ databases">
        <authorList>
            <person name="Kikuchi T."/>
        </authorList>
    </citation>
    <scope>NUCLEOTIDE SEQUENCE</scope>
    <source>
        <strain evidence="2">NKZ352</strain>
    </source>
</reference>
<accession>A0A8S1HMT4</accession>
<sequence>MTQTANVEVMRSEPPDAARTSGRFDTDCLPAAAVGVRKHLATGLHFSLRPYFTTRTDLCLRLAPATAVFPPTVAL</sequence>